<keyword evidence="3" id="KW-1185">Reference proteome</keyword>
<dbReference type="EMBL" id="BPLR01018428">
    <property type="protein sequence ID" value="GIY99528.1"/>
    <property type="molecule type" value="Genomic_DNA"/>
</dbReference>
<protein>
    <submittedName>
        <fullName evidence="2">Uncharacterized protein</fullName>
    </submittedName>
</protein>
<feature type="transmembrane region" description="Helical" evidence="1">
    <location>
        <begin position="76"/>
        <end position="96"/>
    </location>
</feature>
<dbReference type="Proteomes" id="UP001054945">
    <property type="component" value="Unassembled WGS sequence"/>
</dbReference>
<accession>A0AAV4Y060</accession>
<keyword evidence="1" id="KW-0472">Membrane</keyword>
<proteinExistence type="predicted"/>
<evidence type="ECO:0000313" key="2">
    <source>
        <dbReference type="EMBL" id="GIY99528.1"/>
    </source>
</evidence>
<sequence length="111" mass="12344">MFSKFGFGSWLLRCSVDCCSFEIPKICRAHGNPTPWTTLSILKVTLKWILLIICSVDVSKEVFSYVNNPKTGFDGLIAATAYFITIVLTIIITMMCKNRGLRTSLALPSFG</sequence>
<gene>
    <name evidence="2" type="ORF">CEXT_516991</name>
</gene>
<organism evidence="2 3">
    <name type="scientific">Caerostris extrusa</name>
    <name type="common">Bark spider</name>
    <name type="synonym">Caerostris bankana</name>
    <dbReference type="NCBI Taxonomy" id="172846"/>
    <lineage>
        <taxon>Eukaryota</taxon>
        <taxon>Metazoa</taxon>
        <taxon>Ecdysozoa</taxon>
        <taxon>Arthropoda</taxon>
        <taxon>Chelicerata</taxon>
        <taxon>Arachnida</taxon>
        <taxon>Araneae</taxon>
        <taxon>Araneomorphae</taxon>
        <taxon>Entelegynae</taxon>
        <taxon>Araneoidea</taxon>
        <taxon>Araneidae</taxon>
        <taxon>Caerostris</taxon>
    </lineage>
</organism>
<name>A0AAV4Y060_CAEEX</name>
<evidence type="ECO:0000313" key="3">
    <source>
        <dbReference type="Proteomes" id="UP001054945"/>
    </source>
</evidence>
<comment type="caution">
    <text evidence="2">The sequence shown here is derived from an EMBL/GenBank/DDBJ whole genome shotgun (WGS) entry which is preliminary data.</text>
</comment>
<keyword evidence="1" id="KW-0812">Transmembrane</keyword>
<keyword evidence="1" id="KW-1133">Transmembrane helix</keyword>
<dbReference type="AlphaFoldDB" id="A0AAV4Y060"/>
<evidence type="ECO:0000256" key="1">
    <source>
        <dbReference type="SAM" id="Phobius"/>
    </source>
</evidence>
<reference evidence="2 3" key="1">
    <citation type="submission" date="2021-06" db="EMBL/GenBank/DDBJ databases">
        <title>Caerostris extrusa draft genome.</title>
        <authorList>
            <person name="Kono N."/>
            <person name="Arakawa K."/>
        </authorList>
    </citation>
    <scope>NUCLEOTIDE SEQUENCE [LARGE SCALE GENOMIC DNA]</scope>
</reference>